<evidence type="ECO:0000313" key="7">
    <source>
        <dbReference type="Proteomes" id="UP000315439"/>
    </source>
</evidence>
<feature type="domain" description="UspA" evidence="5">
    <location>
        <begin position="176"/>
        <end position="299"/>
    </location>
</feature>
<dbReference type="PANTHER" id="PTHR47892">
    <property type="entry name" value="UNIVERSAL STRESS PROTEIN E"/>
    <property type="match status" value="1"/>
</dbReference>
<reference evidence="6 7" key="1">
    <citation type="submission" date="2019-07" db="EMBL/GenBank/DDBJ databases">
        <title>Draft genome for Aliikangiella sp. M105.</title>
        <authorList>
            <person name="Wang G."/>
        </authorList>
    </citation>
    <scope>NUCLEOTIDE SEQUENCE [LARGE SCALE GENOMIC DNA]</scope>
    <source>
        <strain evidence="6 7">M105</strain>
    </source>
</reference>
<dbReference type="InterPro" id="IPR006015">
    <property type="entry name" value="Universal_stress_UspA"/>
</dbReference>
<dbReference type="Pfam" id="PF00582">
    <property type="entry name" value="Usp"/>
    <property type="match status" value="2"/>
</dbReference>
<protein>
    <submittedName>
        <fullName evidence="6">Universal stress protein UspE</fullName>
    </submittedName>
</protein>
<dbReference type="GO" id="GO:0005737">
    <property type="term" value="C:cytoplasm"/>
    <property type="evidence" value="ECO:0007669"/>
    <property type="project" value="UniProtKB-SubCell"/>
</dbReference>
<sequence>MKFPQNILVIVSGKRRNHIALSRAIQFAEFYDIKLNLLSWVYDPGTELSPLLPGSQKKLIKEQKLQERLDYLNELKANIESKGIPVTTQVKWHRKIQKAVIEACEETKPDLVVKRISESASSINPFTMPMDWQLLRQCPAPILLVKDEQWKLTSPILAAVDAASEDPKEQSFNSQIVGYAKLLGRLTDAPIHAVSTHITPMVDKAISIPGFDLEDLRTQVNSLNHEKLASLVTDFNVSSENQHVVEGLAEDRIPALAEEIDSQLVVMGTIGRSGIKGAFMGNTAERVLTHLQCEVLALKPGSIN</sequence>
<comment type="subcellular location">
    <subcellularLocation>
        <location evidence="1">Cytoplasm</location>
    </subcellularLocation>
</comment>
<dbReference type="PANTHER" id="PTHR47892:SF1">
    <property type="entry name" value="UNIVERSAL STRESS PROTEIN E"/>
    <property type="match status" value="1"/>
</dbReference>
<dbReference type="RefSeq" id="WP_142893678.1">
    <property type="nucleotide sequence ID" value="NZ_ML660164.1"/>
</dbReference>
<dbReference type="PRINTS" id="PR01438">
    <property type="entry name" value="UNVRSLSTRESS"/>
</dbReference>
<evidence type="ECO:0000256" key="4">
    <source>
        <dbReference type="ARBA" id="ARBA00037131"/>
    </source>
</evidence>
<dbReference type="SUPFAM" id="SSF52402">
    <property type="entry name" value="Adenine nucleotide alpha hydrolases-like"/>
    <property type="match status" value="2"/>
</dbReference>
<dbReference type="AlphaFoldDB" id="A0A545UDG0"/>
<dbReference type="InterPro" id="IPR006016">
    <property type="entry name" value="UspA"/>
</dbReference>
<evidence type="ECO:0000313" key="6">
    <source>
        <dbReference type="EMBL" id="TQV87501.1"/>
    </source>
</evidence>
<dbReference type="EMBL" id="VIKS01000007">
    <property type="protein sequence ID" value="TQV87501.1"/>
    <property type="molecule type" value="Genomic_DNA"/>
</dbReference>
<dbReference type="Proteomes" id="UP000315439">
    <property type="component" value="Unassembled WGS sequence"/>
</dbReference>
<dbReference type="NCBIfam" id="NF008380">
    <property type="entry name" value="PRK11175.1"/>
    <property type="match status" value="1"/>
</dbReference>
<evidence type="ECO:0000256" key="1">
    <source>
        <dbReference type="ARBA" id="ARBA00004496"/>
    </source>
</evidence>
<proteinExistence type="inferred from homology"/>
<comment type="similarity">
    <text evidence="2">Belongs to the universal stress protein A family.</text>
</comment>
<dbReference type="Gene3D" id="3.40.50.12370">
    <property type="match status" value="1"/>
</dbReference>
<gene>
    <name evidence="6" type="primary">uspE</name>
    <name evidence="6" type="ORF">FLL46_11540</name>
</gene>
<evidence type="ECO:0000259" key="5">
    <source>
        <dbReference type="Pfam" id="PF00582"/>
    </source>
</evidence>
<dbReference type="OrthoDB" id="239260at2"/>
<accession>A0A545UDG0</accession>
<comment type="function">
    <text evidence="4">Required for resistance to DNA-damaging agents.</text>
</comment>
<keyword evidence="3" id="KW-0963">Cytoplasm</keyword>
<evidence type="ECO:0000256" key="3">
    <source>
        <dbReference type="ARBA" id="ARBA00022490"/>
    </source>
</evidence>
<keyword evidence="7" id="KW-1185">Reference proteome</keyword>
<comment type="caution">
    <text evidence="6">The sequence shown here is derived from an EMBL/GenBank/DDBJ whole genome shotgun (WGS) entry which is preliminary data.</text>
</comment>
<name>A0A545UDG0_9GAMM</name>
<evidence type="ECO:0000256" key="2">
    <source>
        <dbReference type="ARBA" id="ARBA00008791"/>
    </source>
</evidence>
<feature type="domain" description="UspA" evidence="5">
    <location>
        <begin position="5"/>
        <end position="146"/>
    </location>
</feature>
<organism evidence="6 7">
    <name type="scientific">Aliikangiella coralliicola</name>
    <dbReference type="NCBI Taxonomy" id="2592383"/>
    <lineage>
        <taxon>Bacteria</taxon>
        <taxon>Pseudomonadati</taxon>
        <taxon>Pseudomonadota</taxon>
        <taxon>Gammaproteobacteria</taxon>
        <taxon>Oceanospirillales</taxon>
        <taxon>Pleioneaceae</taxon>
        <taxon>Aliikangiella</taxon>
    </lineage>
</organism>